<dbReference type="EMBL" id="LR796434">
    <property type="protein sequence ID" value="CAB4144065.1"/>
    <property type="molecule type" value="Genomic_DNA"/>
</dbReference>
<name>A0A6J5MAK0_9CAUD</name>
<sequence length="772" mass="84220">MTYKTLSGVGENIAEGIKTYSENQRKSEAADATIASGVARFKSIADVYAQDPEFAPIVAQYAQRLEQYKDAPNQSYAKKAVMANEVNMLGQELAQTLQAQQMVRGRQIERVGSELINQFPNVNKVTDPAVIKEGTSKFNTGKDYGSNEGEFITGLNRFRQAAQAVGKEIKGSDAEALDAYRRDVLDSTNKAMSAGTLDRGIGSRIIEQVEAQRSIEKKNAQAQSDMPMLPSQMRSSRKAYESVTGTAYQSPEQAQAGVERQPRKYVSAEEAKSAGKKAVALEKEIDQLFGAKAELSPLEEKKMSKMMAEVNALKETAASVGVDDMIIGAYAPVKSQVTEELKALAERESLLTKQVDIEKRTATLRGGKTPIEKTAENAWNNIAVPAFRDKLKQYSKVDEKGEVTADWGKMLRNTGAIAYSTILGPVGTMLITEGAFDAEKPLAERVKIAKSIEEGVKKSGPEQELADVQSRIRSLKTTLSGIQTSEVQKPAGPAAAPAPVLSLGRMNVGQIEYERKVNQAEKKAKIADLMTQRIGTVDPVTGKKTLPVGFDAYYKKMVPESDARVVDIDGVKLLWDGSKFEQVKMEQPKQLTNKEIGENSAYTFGIQTANGIQGTELVPNSGVYISGIVSAASTSMADKVRENLTDLIDLRGSVARLTSINDKFGESLSLRDQGISQYDLMKLRAVLTKQINVSGSISDEERRAINKMTPDATEFLDLEPKTRAALLGIAQGIDRDLKTLATSRGLSVEIRENGGMTQNQSLRQKFLSKQPQ</sequence>
<accession>A0A6J5MAK0</accession>
<reference evidence="1" key="1">
    <citation type="submission" date="2020-04" db="EMBL/GenBank/DDBJ databases">
        <authorList>
            <person name="Chiriac C."/>
            <person name="Salcher M."/>
            <person name="Ghai R."/>
            <person name="Kavagutti S V."/>
        </authorList>
    </citation>
    <scope>NUCLEOTIDE SEQUENCE</scope>
</reference>
<gene>
    <name evidence="1" type="ORF">UFOVP460_15</name>
</gene>
<organism evidence="1">
    <name type="scientific">uncultured Caudovirales phage</name>
    <dbReference type="NCBI Taxonomy" id="2100421"/>
    <lineage>
        <taxon>Viruses</taxon>
        <taxon>Duplodnaviria</taxon>
        <taxon>Heunggongvirae</taxon>
        <taxon>Uroviricota</taxon>
        <taxon>Caudoviricetes</taxon>
        <taxon>Peduoviridae</taxon>
        <taxon>Maltschvirus</taxon>
        <taxon>Maltschvirus maltsch</taxon>
    </lineage>
</organism>
<protein>
    <submittedName>
        <fullName evidence="1">Uncharacterized protein</fullName>
    </submittedName>
</protein>
<proteinExistence type="predicted"/>
<evidence type="ECO:0000313" key="1">
    <source>
        <dbReference type="EMBL" id="CAB4144065.1"/>
    </source>
</evidence>